<proteinExistence type="inferred from homology"/>
<dbReference type="Gene3D" id="3.40.50.300">
    <property type="entry name" value="P-loop containing nucleotide triphosphate hydrolases"/>
    <property type="match status" value="1"/>
</dbReference>
<dbReference type="EMBL" id="UASK01000005">
    <property type="protein sequence ID" value="SPX41838.1"/>
    <property type="molecule type" value="Genomic_DNA"/>
</dbReference>
<dbReference type="PANTHER" id="PTHR42788">
    <property type="entry name" value="TAURINE IMPORT ATP-BINDING PROTEIN-RELATED"/>
    <property type="match status" value="1"/>
</dbReference>
<comment type="similarity">
    <text evidence="1">Belongs to the ABC transporter superfamily.</text>
</comment>
<evidence type="ECO:0000313" key="4">
    <source>
        <dbReference type="Proteomes" id="UP000249936"/>
    </source>
</evidence>
<evidence type="ECO:0000313" key="3">
    <source>
        <dbReference type="EMBL" id="SPX41838.1"/>
    </source>
</evidence>
<dbReference type="InterPro" id="IPR050166">
    <property type="entry name" value="ABC_transporter_ATP-bind"/>
</dbReference>
<accession>A0A2X1PL72</accession>
<keyword evidence="2" id="KW-0813">Transport</keyword>
<evidence type="ECO:0000256" key="1">
    <source>
        <dbReference type="ARBA" id="ARBA00005417"/>
    </source>
</evidence>
<gene>
    <name evidence="3" type="primary">ssuB_1</name>
    <name evidence="3" type="ORF">NCTC11872_01453</name>
</gene>
<dbReference type="GO" id="GO:0016787">
    <property type="term" value="F:hydrolase activity"/>
    <property type="evidence" value="ECO:0007669"/>
    <property type="project" value="UniProtKB-KW"/>
</dbReference>
<dbReference type="EC" id="3.6.3.-" evidence="3"/>
<evidence type="ECO:0000256" key="2">
    <source>
        <dbReference type="ARBA" id="ARBA00022448"/>
    </source>
</evidence>
<dbReference type="SUPFAM" id="SSF52540">
    <property type="entry name" value="P-loop containing nucleoside triphosphate hydrolases"/>
    <property type="match status" value="1"/>
</dbReference>
<dbReference type="Proteomes" id="UP000249936">
    <property type="component" value="Unassembled WGS sequence"/>
</dbReference>
<protein>
    <submittedName>
        <fullName evidence="3">Putative ABC-type nitrate/sulfonate/bicarbonate transport system, ATPase component</fullName>
        <ecNumber evidence="3">3.6.3.-</ecNumber>
    </submittedName>
</protein>
<organism evidence="3 4">
    <name type="scientific">Haemophilus influenzae</name>
    <dbReference type="NCBI Taxonomy" id="727"/>
    <lineage>
        <taxon>Bacteria</taxon>
        <taxon>Pseudomonadati</taxon>
        <taxon>Pseudomonadota</taxon>
        <taxon>Gammaproteobacteria</taxon>
        <taxon>Pasteurellales</taxon>
        <taxon>Pasteurellaceae</taxon>
        <taxon>Haemophilus</taxon>
    </lineage>
</organism>
<dbReference type="PANTHER" id="PTHR42788:SF19">
    <property type="entry name" value="ALIPHATIC SULFONATES IMPORT ATP-BINDING PROTEIN SSUB 2"/>
    <property type="match status" value="1"/>
</dbReference>
<reference evidence="3 4" key="1">
    <citation type="submission" date="2018-06" db="EMBL/GenBank/DDBJ databases">
        <authorList>
            <consortium name="Pathogen Informatics"/>
            <person name="Doyle S."/>
        </authorList>
    </citation>
    <scope>NUCLEOTIDE SEQUENCE [LARGE SCALE GENOMIC DNA]</scope>
    <source>
        <strain evidence="3 4">NCTC11872</strain>
    </source>
</reference>
<name>A0A2X1PL72_HAEIF</name>
<sequence length="94" mass="10604">MLDEPFSALDAISRHQLQDLAFELLEDKSVLLVTHDPQEALRLSQRIFVLRSPESHQTALSAVILPEGNAPRELHQANLWALQQQLLQELGGEQ</sequence>
<dbReference type="InterPro" id="IPR027417">
    <property type="entry name" value="P-loop_NTPase"/>
</dbReference>
<keyword evidence="3" id="KW-0378">Hydrolase</keyword>
<dbReference type="AlphaFoldDB" id="A0A2X1PL72"/>